<keyword evidence="2" id="KW-0812">Transmembrane</keyword>
<dbReference type="OrthoDB" id="1394818at2759"/>
<dbReference type="AlphaFoldDB" id="A0A6D2JIB1"/>
<evidence type="ECO:0000256" key="7">
    <source>
        <dbReference type="ARBA" id="ARBA00023180"/>
    </source>
</evidence>
<dbReference type="InterPro" id="IPR046956">
    <property type="entry name" value="RLP23-like"/>
</dbReference>
<dbReference type="Proteomes" id="UP000467841">
    <property type="component" value="Unassembled WGS sequence"/>
</dbReference>
<dbReference type="Pfam" id="PF00560">
    <property type="entry name" value="LRR_1"/>
    <property type="match status" value="1"/>
</dbReference>
<comment type="caution">
    <text evidence="8">The sequence shown here is derived from an EMBL/GenBank/DDBJ whole genome shotgun (WGS) entry which is preliminary data.</text>
</comment>
<dbReference type="InterPro" id="IPR001611">
    <property type="entry name" value="Leu-rich_rpt"/>
</dbReference>
<dbReference type="Gene3D" id="3.80.10.10">
    <property type="entry name" value="Ribonuclease Inhibitor"/>
    <property type="match status" value="1"/>
</dbReference>
<dbReference type="PANTHER" id="PTHR48061:SF46">
    <property type="entry name" value="LEUCINE-RICH REPEAT-CONTAINING N-TERMINAL PLANT-TYPE DOMAIN-CONTAINING PROTEIN"/>
    <property type="match status" value="1"/>
</dbReference>
<dbReference type="GO" id="GO:0016020">
    <property type="term" value="C:membrane"/>
    <property type="evidence" value="ECO:0007669"/>
    <property type="project" value="UniProtKB-SubCell"/>
</dbReference>
<dbReference type="InterPro" id="IPR032675">
    <property type="entry name" value="LRR_dom_sf"/>
</dbReference>
<evidence type="ECO:0000313" key="9">
    <source>
        <dbReference type="Proteomes" id="UP000467841"/>
    </source>
</evidence>
<evidence type="ECO:0000313" key="8">
    <source>
        <dbReference type="EMBL" id="CAA7040758.1"/>
    </source>
</evidence>
<keyword evidence="3" id="KW-0732">Signal</keyword>
<keyword evidence="7" id="KW-0325">Glycoprotein</keyword>
<gene>
    <name evidence="8" type="ORF">MERR_LOCUS27993</name>
</gene>
<proteinExistence type="predicted"/>
<dbReference type="SUPFAM" id="SSF52058">
    <property type="entry name" value="L domain-like"/>
    <property type="match status" value="1"/>
</dbReference>
<protein>
    <recommendedName>
        <fullName evidence="10">Leucine-rich repeat-containing N-terminal plant-type domain-containing protein</fullName>
    </recommendedName>
</protein>
<evidence type="ECO:0000256" key="1">
    <source>
        <dbReference type="ARBA" id="ARBA00004479"/>
    </source>
</evidence>
<accession>A0A6D2JIB1</accession>
<evidence type="ECO:0000256" key="2">
    <source>
        <dbReference type="ARBA" id="ARBA00022692"/>
    </source>
</evidence>
<keyword evidence="6" id="KW-0675">Receptor</keyword>
<keyword evidence="9" id="KW-1185">Reference proteome</keyword>
<dbReference type="EMBL" id="CACVBM020001233">
    <property type="protein sequence ID" value="CAA7040758.1"/>
    <property type="molecule type" value="Genomic_DNA"/>
</dbReference>
<keyword evidence="5" id="KW-0472">Membrane</keyword>
<evidence type="ECO:0000256" key="5">
    <source>
        <dbReference type="ARBA" id="ARBA00023136"/>
    </source>
</evidence>
<evidence type="ECO:0000256" key="6">
    <source>
        <dbReference type="ARBA" id="ARBA00023170"/>
    </source>
</evidence>
<reference evidence="8" key="1">
    <citation type="submission" date="2020-01" db="EMBL/GenBank/DDBJ databases">
        <authorList>
            <person name="Mishra B."/>
        </authorList>
    </citation>
    <scope>NUCLEOTIDE SEQUENCE [LARGE SCALE GENOMIC DNA]</scope>
</reference>
<sequence length="100" mass="11292">MENNSDCCYWDGIKCDAKSGEVIELDLSCSCLHGRQPCFNNDKSSVSHPPSQWIDYLYLSGCGITEFPELLRTLEHLKRLDISNNKSQVKCLAGCGRYQN</sequence>
<name>A0A6D2JIB1_9BRAS</name>
<comment type="subcellular location">
    <subcellularLocation>
        <location evidence="1">Membrane</location>
        <topology evidence="1">Single-pass type I membrane protein</topology>
    </subcellularLocation>
</comment>
<organism evidence="8 9">
    <name type="scientific">Microthlaspi erraticum</name>
    <dbReference type="NCBI Taxonomy" id="1685480"/>
    <lineage>
        <taxon>Eukaryota</taxon>
        <taxon>Viridiplantae</taxon>
        <taxon>Streptophyta</taxon>
        <taxon>Embryophyta</taxon>
        <taxon>Tracheophyta</taxon>
        <taxon>Spermatophyta</taxon>
        <taxon>Magnoliopsida</taxon>
        <taxon>eudicotyledons</taxon>
        <taxon>Gunneridae</taxon>
        <taxon>Pentapetalae</taxon>
        <taxon>rosids</taxon>
        <taxon>malvids</taxon>
        <taxon>Brassicales</taxon>
        <taxon>Brassicaceae</taxon>
        <taxon>Coluteocarpeae</taxon>
        <taxon>Microthlaspi</taxon>
    </lineage>
</organism>
<evidence type="ECO:0008006" key="10">
    <source>
        <dbReference type="Google" id="ProtNLM"/>
    </source>
</evidence>
<keyword evidence="4" id="KW-1133">Transmembrane helix</keyword>
<evidence type="ECO:0000256" key="3">
    <source>
        <dbReference type="ARBA" id="ARBA00022729"/>
    </source>
</evidence>
<evidence type="ECO:0000256" key="4">
    <source>
        <dbReference type="ARBA" id="ARBA00022989"/>
    </source>
</evidence>
<dbReference type="PANTHER" id="PTHR48061">
    <property type="entry name" value="LEUCINE-RICH REPEAT RECEPTOR PROTEIN KINASE EMS1-LIKE-RELATED"/>
    <property type="match status" value="1"/>
</dbReference>